<gene>
    <name evidence="2" type="ORF">BDD43_2259</name>
</gene>
<proteinExistence type="predicted"/>
<protein>
    <submittedName>
        <fullName evidence="2">Uncharacterized protein</fullName>
    </submittedName>
</protein>
<keyword evidence="1" id="KW-0812">Transmembrane</keyword>
<dbReference type="EMBL" id="RBKU01000001">
    <property type="protein sequence ID" value="RKR82092.1"/>
    <property type="molecule type" value="Genomic_DNA"/>
</dbReference>
<accession>A0A495J036</accession>
<name>A0A495J036_9SPHI</name>
<keyword evidence="1" id="KW-1133">Transmembrane helix</keyword>
<feature type="transmembrane region" description="Helical" evidence="1">
    <location>
        <begin position="143"/>
        <end position="160"/>
    </location>
</feature>
<dbReference type="Proteomes" id="UP000268007">
    <property type="component" value="Unassembled WGS sequence"/>
</dbReference>
<dbReference type="RefSeq" id="WP_147425614.1">
    <property type="nucleotide sequence ID" value="NZ_RBKU01000001.1"/>
</dbReference>
<comment type="caution">
    <text evidence="2">The sequence shown here is derived from an EMBL/GenBank/DDBJ whole genome shotgun (WGS) entry which is preliminary data.</text>
</comment>
<evidence type="ECO:0000256" key="1">
    <source>
        <dbReference type="SAM" id="Phobius"/>
    </source>
</evidence>
<feature type="transmembrane region" description="Helical" evidence="1">
    <location>
        <begin position="52"/>
        <end position="72"/>
    </location>
</feature>
<evidence type="ECO:0000313" key="3">
    <source>
        <dbReference type="Proteomes" id="UP000268007"/>
    </source>
</evidence>
<sequence>MKNLTALIGWLLLFTGLALYLYGIAFAIFFPIEVIEAGKPTAVRMPEALETLTTGIGAILLTNLGAVLGISITRPAAALARVALAPQQIPEIPEPMTRRELIQAAAVLIYIISLVACAIAWAAATFKEKPDPIVTLIPQYGKTLIGVITAYLAFVLAINAKN</sequence>
<keyword evidence="1" id="KW-0472">Membrane</keyword>
<evidence type="ECO:0000313" key="2">
    <source>
        <dbReference type="EMBL" id="RKR82092.1"/>
    </source>
</evidence>
<organism evidence="2 3">
    <name type="scientific">Mucilaginibacter gracilis</name>
    <dbReference type="NCBI Taxonomy" id="423350"/>
    <lineage>
        <taxon>Bacteria</taxon>
        <taxon>Pseudomonadati</taxon>
        <taxon>Bacteroidota</taxon>
        <taxon>Sphingobacteriia</taxon>
        <taxon>Sphingobacteriales</taxon>
        <taxon>Sphingobacteriaceae</taxon>
        <taxon>Mucilaginibacter</taxon>
    </lineage>
</organism>
<feature type="transmembrane region" description="Helical" evidence="1">
    <location>
        <begin position="101"/>
        <end position="123"/>
    </location>
</feature>
<keyword evidence="3" id="KW-1185">Reference proteome</keyword>
<dbReference type="AlphaFoldDB" id="A0A495J036"/>
<dbReference type="OrthoDB" id="9909100at2"/>
<reference evidence="2 3" key="1">
    <citation type="submission" date="2018-10" db="EMBL/GenBank/DDBJ databases">
        <title>Genomic Encyclopedia of Archaeal and Bacterial Type Strains, Phase II (KMG-II): from individual species to whole genera.</title>
        <authorList>
            <person name="Goeker M."/>
        </authorList>
    </citation>
    <scope>NUCLEOTIDE SEQUENCE [LARGE SCALE GENOMIC DNA]</scope>
    <source>
        <strain evidence="2 3">DSM 18602</strain>
    </source>
</reference>
<feature type="transmembrane region" description="Helical" evidence="1">
    <location>
        <begin position="7"/>
        <end position="32"/>
    </location>
</feature>